<reference evidence="3" key="1">
    <citation type="submission" date="2022-08" db="EMBL/GenBank/DDBJ databases">
        <authorList>
            <person name="Deng Y."/>
            <person name="Han X.-F."/>
            <person name="Zhang Y.-Q."/>
        </authorList>
    </citation>
    <scope>NUCLEOTIDE SEQUENCE</scope>
    <source>
        <strain evidence="3">CPCC 205763</strain>
    </source>
</reference>
<evidence type="ECO:0000313" key="4">
    <source>
        <dbReference type="Proteomes" id="UP001165584"/>
    </source>
</evidence>
<name>A0ABT2GNL2_9MICO</name>
<evidence type="ECO:0000256" key="2">
    <source>
        <dbReference type="SAM" id="Phobius"/>
    </source>
</evidence>
<dbReference type="Proteomes" id="UP001165584">
    <property type="component" value="Unassembled WGS sequence"/>
</dbReference>
<dbReference type="EMBL" id="JANLCM010000001">
    <property type="protein sequence ID" value="MCS5717819.1"/>
    <property type="molecule type" value="Genomic_DNA"/>
</dbReference>
<feature type="region of interest" description="Disordered" evidence="1">
    <location>
        <begin position="1"/>
        <end position="26"/>
    </location>
</feature>
<evidence type="ECO:0000313" key="3">
    <source>
        <dbReference type="EMBL" id="MCS5717819.1"/>
    </source>
</evidence>
<dbReference type="RefSeq" id="WP_259506382.1">
    <property type="nucleotide sequence ID" value="NZ_JANLCM010000001.1"/>
</dbReference>
<organism evidence="3 4">
    <name type="scientific">Herbiconiux aconitum</name>
    <dbReference type="NCBI Taxonomy" id="2970913"/>
    <lineage>
        <taxon>Bacteria</taxon>
        <taxon>Bacillati</taxon>
        <taxon>Actinomycetota</taxon>
        <taxon>Actinomycetes</taxon>
        <taxon>Micrococcales</taxon>
        <taxon>Microbacteriaceae</taxon>
        <taxon>Herbiconiux</taxon>
    </lineage>
</organism>
<feature type="transmembrane region" description="Helical" evidence="2">
    <location>
        <begin position="39"/>
        <end position="59"/>
    </location>
</feature>
<keyword evidence="4" id="KW-1185">Reference proteome</keyword>
<gene>
    <name evidence="3" type="ORF">N1027_06685</name>
</gene>
<comment type="caution">
    <text evidence="3">The sequence shown here is derived from an EMBL/GenBank/DDBJ whole genome shotgun (WGS) entry which is preliminary data.</text>
</comment>
<accession>A0ABT2GNL2</accession>
<evidence type="ECO:0000256" key="1">
    <source>
        <dbReference type="SAM" id="MobiDB-lite"/>
    </source>
</evidence>
<proteinExistence type="predicted"/>
<sequence>MKDEDPLKATKPPKATKRGRFHRPELETRWERLSRNRGVQGIAGTTLLAGTAALVVVALSR</sequence>
<protein>
    <submittedName>
        <fullName evidence="3">Uncharacterized protein</fullName>
    </submittedName>
</protein>
<keyword evidence="2" id="KW-0812">Transmembrane</keyword>
<keyword evidence="2" id="KW-1133">Transmembrane helix</keyword>
<keyword evidence="2" id="KW-0472">Membrane</keyword>